<dbReference type="KEGG" id="brq:CIT40_09170"/>
<accession>A0A2U8Q377</accession>
<keyword evidence="7" id="KW-1185">Reference proteome</keyword>
<evidence type="ECO:0000256" key="1">
    <source>
        <dbReference type="ARBA" id="ARBA00005495"/>
    </source>
</evidence>
<organism evidence="6 7">
    <name type="scientific">Bradyrhizobium amphicarpaeae</name>
    <dbReference type="NCBI Taxonomy" id="1404768"/>
    <lineage>
        <taxon>Bacteria</taxon>
        <taxon>Pseudomonadati</taxon>
        <taxon>Pseudomonadota</taxon>
        <taxon>Alphaproteobacteria</taxon>
        <taxon>Hyphomicrobiales</taxon>
        <taxon>Nitrobacteraceae</taxon>
        <taxon>Bradyrhizobium</taxon>
    </lineage>
</organism>
<proteinExistence type="inferred from homology"/>
<evidence type="ECO:0000256" key="4">
    <source>
        <dbReference type="ARBA" id="ARBA00023239"/>
    </source>
</evidence>
<name>A0A2U8Q377_9BRAD</name>
<dbReference type="InterPro" id="IPR011057">
    <property type="entry name" value="Mss4-like_sf"/>
</dbReference>
<evidence type="ECO:0000313" key="7">
    <source>
        <dbReference type="Proteomes" id="UP000215884"/>
    </source>
</evidence>
<dbReference type="PANTHER" id="PTHR33337">
    <property type="entry name" value="GFA DOMAIN-CONTAINING PROTEIN"/>
    <property type="match status" value="1"/>
</dbReference>
<dbReference type="Proteomes" id="UP000215884">
    <property type="component" value="Chromosome"/>
</dbReference>
<reference evidence="6 7" key="1">
    <citation type="journal article" date="2017" name="Syst. Appl. Microbiol.">
        <title>Soybeans inoculated with root zone soils of Canadian native legumes harbour diverse and novel Bradyrhizobium spp. that possess agricultural potential.</title>
        <authorList>
            <person name="Bromfield E.S.P."/>
            <person name="Cloutier S."/>
            <person name="Tambong J.T."/>
            <person name="Tran Thi T.V."/>
        </authorList>
    </citation>
    <scope>NUCLEOTIDE SEQUENCE [LARGE SCALE GENOMIC DNA]</scope>
    <source>
        <strain evidence="6 7">39S1MB</strain>
    </source>
</reference>
<evidence type="ECO:0000256" key="2">
    <source>
        <dbReference type="ARBA" id="ARBA00022723"/>
    </source>
</evidence>
<dbReference type="PROSITE" id="PS51891">
    <property type="entry name" value="CENP_V_GFA"/>
    <property type="match status" value="1"/>
</dbReference>
<keyword evidence="2" id="KW-0479">Metal-binding</keyword>
<dbReference type="AlphaFoldDB" id="A0A2U8Q377"/>
<keyword evidence="3" id="KW-0862">Zinc</keyword>
<reference evidence="6 7" key="2">
    <citation type="journal article" date="2019" name="Int. J. Syst. Evol. Microbiol.">
        <title>Description and complete genome sequence of Bradyrhizobium amphicarpaeae sp. nov., harbouring photosystem and nitrogen-fixation genes.</title>
        <authorList>
            <person name="Bromfield E.S.P."/>
            <person name="Cloutier S."/>
            <person name="Nguyen H.D.T."/>
        </authorList>
    </citation>
    <scope>NUCLEOTIDE SEQUENCE [LARGE SCALE GENOMIC DNA]</scope>
    <source>
        <strain evidence="6 7">39S1MB</strain>
    </source>
</reference>
<keyword evidence="4" id="KW-0456">Lyase</keyword>
<dbReference type="PANTHER" id="PTHR33337:SF40">
    <property type="entry name" value="CENP-V_GFA DOMAIN-CONTAINING PROTEIN-RELATED"/>
    <property type="match status" value="1"/>
</dbReference>
<dbReference type="SUPFAM" id="SSF51316">
    <property type="entry name" value="Mss4-like"/>
    <property type="match status" value="1"/>
</dbReference>
<dbReference type="Pfam" id="PF04828">
    <property type="entry name" value="GFA"/>
    <property type="match status" value="1"/>
</dbReference>
<dbReference type="GO" id="GO:0016846">
    <property type="term" value="F:carbon-sulfur lyase activity"/>
    <property type="evidence" value="ECO:0007669"/>
    <property type="project" value="InterPro"/>
</dbReference>
<comment type="similarity">
    <text evidence="1">Belongs to the Gfa family.</text>
</comment>
<dbReference type="GO" id="GO:0046872">
    <property type="term" value="F:metal ion binding"/>
    <property type="evidence" value="ECO:0007669"/>
    <property type="project" value="UniProtKB-KW"/>
</dbReference>
<evidence type="ECO:0000259" key="5">
    <source>
        <dbReference type="PROSITE" id="PS51891"/>
    </source>
</evidence>
<gene>
    <name evidence="6" type="ORF">CIT40_09170</name>
</gene>
<dbReference type="InterPro" id="IPR006913">
    <property type="entry name" value="CENP-V/GFA"/>
</dbReference>
<evidence type="ECO:0000256" key="3">
    <source>
        <dbReference type="ARBA" id="ARBA00022833"/>
    </source>
</evidence>
<dbReference type="OrthoDB" id="9807246at2"/>
<protein>
    <submittedName>
        <fullName evidence="6">GFA family protein</fullName>
    </submittedName>
</protein>
<feature type="domain" description="CENP-V/GFA" evidence="5">
    <location>
        <begin position="25"/>
        <end position="133"/>
    </location>
</feature>
<sequence>MRKDPAYNDLLADDGDAQAEPQASYRAGCFCGAVEVEVTGKPMFAGYCHCADCQAWSAAPINAFSLWKSDSVRIIKGEAELGTFNKTEHSYRKFCKRCGGHVMTEHPRMRLIDVYANLLKGYQHRPTLHANYASKMVSVRDGLPKYADLPADLGGSGETLPD</sequence>
<dbReference type="EMBL" id="CP029426">
    <property type="protein sequence ID" value="AWM04580.1"/>
    <property type="molecule type" value="Genomic_DNA"/>
</dbReference>
<dbReference type="Gene3D" id="3.90.1590.10">
    <property type="entry name" value="glutathione-dependent formaldehyde- activating enzyme (gfa)"/>
    <property type="match status" value="1"/>
</dbReference>
<evidence type="ECO:0000313" key="6">
    <source>
        <dbReference type="EMBL" id="AWM04580.1"/>
    </source>
</evidence>